<gene>
    <name evidence="2" type="ORF">URODEC1_LOCUS70860</name>
</gene>
<organism evidence="2 3">
    <name type="scientific">Urochloa decumbens</name>
    <dbReference type="NCBI Taxonomy" id="240449"/>
    <lineage>
        <taxon>Eukaryota</taxon>
        <taxon>Viridiplantae</taxon>
        <taxon>Streptophyta</taxon>
        <taxon>Embryophyta</taxon>
        <taxon>Tracheophyta</taxon>
        <taxon>Spermatophyta</taxon>
        <taxon>Magnoliopsida</taxon>
        <taxon>Liliopsida</taxon>
        <taxon>Poales</taxon>
        <taxon>Poaceae</taxon>
        <taxon>PACMAD clade</taxon>
        <taxon>Panicoideae</taxon>
        <taxon>Panicodae</taxon>
        <taxon>Paniceae</taxon>
        <taxon>Melinidinae</taxon>
        <taxon>Urochloa</taxon>
    </lineage>
</organism>
<dbReference type="AlphaFoldDB" id="A0ABC9C4B2"/>
<feature type="transmembrane region" description="Helical" evidence="1">
    <location>
        <begin position="77"/>
        <end position="102"/>
    </location>
</feature>
<name>A0ABC9C4B2_9POAL</name>
<proteinExistence type="predicted"/>
<keyword evidence="1" id="KW-0472">Membrane</keyword>
<feature type="transmembrane region" description="Helical" evidence="1">
    <location>
        <begin position="40"/>
        <end position="65"/>
    </location>
</feature>
<keyword evidence="1" id="KW-0812">Transmembrane</keyword>
<accession>A0ABC9C4B2</accession>
<feature type="transmembrane region" description="Helical" evidence="1">
    <location>
        <begin position="143"/>
        <end position="162"/>
    </location>
</feature>
<evidence type="ECO:0000256" key="1">
    <source>
        <dbReference type="SAM" id="Phobius"/>
    </source>
</evidence>
<feature type="transmembrane region" description="Helical" evidence="1">
    <location>
        <begin position="174"/>
        <end position="197"/>
    </location>
</feature>
<dbReference type="Proteomes" id="UP001497457">
    <property type="component" value="Chromosome 28b"/>
</dbReference>
<evidence type="ECO:0000313" key="2">
    <source>
        <dbReference type="EMBL" id="CAL5012409.1"/>
    </source>
</evidence>
<evidence type="ECO:0000313" key="3">
    <source>
        <dbReference type="Proteomes" id="UP001497457"/>
    </source>
</evidence>
<sequence length="214" mass="24054">MLRELRVPMLRAPAAAARPARRPLLKAAAALYRQVVDAVVYGYLVMVWGHSLGGAAVEIVARWTYGEGSAAEAIGAAVRAACWFVMVRLFPVFSPLLLLRLYQRAEFERKKDEKKEREERRGELASNGQLLKRNREEIRLPKGINVVPFFMSPHLCQLFHLATMMKHAEGDESLMWMGSVLYDVACFGLAINTGFFVQNFMILATVPKVNNGDE</sequence>
<keyword evidence="1" id="KW-1133">Transmembrane helix</keyword>
<reference evidence="2" key="1">
    <citation type="submission" date="2024-10" db="EMBL/GenBank/DDBJ databases">
        <authorList>
            <person name="Ryan C."/>
        </authorList>
    </citation>
    <scope>NUCLEOTIDE SEQUENCE [LARGE SCALE GENOMIC DNA]</scope>
</reference>
<protein>
    <submittedName>
        <fullName evidence="2">Uncharacterized protein</fullName>
    </submittedName>
</protein>
<dbReference type="EMBL" id="OZ075138">
    <property type="protein sequence ID" value="CAL5012409.1"/>
    <property type="molecule type" value="Genomic_DNA"/>
</dbReference>
<keyword evidence="3" id="KW-1185">Reference proteome</keyword>